<dbReference type="InterPro" id="IPR058488">
    <property type="entry name" value="DUF8175"/>
</dbReference>
<feature type="region of interest" description="Disordered" evidence="1">
    <location>
        <begin position="1"/>
        <end position="33"/>
    </location>
</feature>
<evidence type="ECO:0000256" key="1">
    <source>
        <dbReference type="SAM" id="MobiDB-lite"/>
    </source>
</evidence>
<reference evidence="3 4" key="1">
    <citation type="submission" date="2016-06" db="EMBL/GenBank/DDBJ databases">
        <authorList>
            <person name="Kjaerup R.B."/>
            <person name="Dalgaard T.S."/>
            <person name="Juul-Madsen H.R."/>
        </authorList>
    </citation>
    <scope>NUCLEOTIDE SEQUENCE [LARGE SCALE GENOMIC DNA]</scope>
    <source>
        <strain evidence="3 4">DSM 45248</strain>
    </source>
</reference>
<organism evidence="3 4">
    <name type="scientific">Micromonospora narathiwatensis</name>
    <dbReference type="NCBI Taxonomy" id="299146"/>
    <lineage>
        <taxon>Bacteria</taxon>
        <taxon>Bacillati</taxon>
        <taxon>Actinomycetota</taxon>
        <taxon>Actinomycetes</taxon>
        <taxon>Micromonosporales</taxon>
        <taxon>Micromonosporaceae</taxon>
        <taxon>Micromonospora</taxon>
    </lineage>
</organism>
<evidence type="ECO:0000313" key="3">
    <source>
        <dbReference type="EMBL" id="SBT40388.1"/>
    </source>
</evidence>
<dbReference type="AlphaFoldDB" id="A0A1A8Z956"/>
<gene>
    <name evidence="3" type="ORF">GA0070621_0950</name>
</gene>
<dbReference type="EMBL" id="LT594324">
    <property type="protein sequence ID" value="SBT40388.1"/>
    <property type="molecule type" value="Genomic_DNA"/>
</dbReference>
<feature type="compositionally biased region" description="Low complexity" evidence="1">
    <location>
        <begin position="14"/>
        <end position="27"/>
    </location>
</feature>
<accession>A0A1A8Z956</accession>
<sequence length="218" mass="22022">MFGTGPTRPVTTQGRPAAPAGPDTAAGAAGGASAGLPHDLDWSDVAGVAVPVSDQSGPCLTEKGLARGFAHDRAGAVLASVHIVVRVNPQVGPAVFEPALRTQVVGPDAPALRVQVAQAYDELRLRAGVAYGQPIGTLYATLRGYRILSYTEGEAALCLLIEAPGASGVPVMVSTEVHLRWTGSDWALLAPTGGTFDQAVTAASAAGIATFLPFTAGG</sequence>
<proteinExistence type="predicted"/>
<keyword evidence="4" id="KW-1185">Reference proteome</keyword>
<feature type="domain" description="DUF8175" evidence="2">
    <location>
        <begin position="10"/>
        <end position="208"/>
    </location>
</feature>
<dbReference type="PATRIC" id="fig|299146.4.peg.974"/>
<dbReference type="Proteomes" id="UP000198765">
    <property type="component" value="Chromosome I"/>
</dbReference>
<protein>
    <recommendedName>
        <fullName evidence="2">DUF8175 domain-containing protein</fullName>
    </recommendedName>
</protein>
<name>A0A1A8Z956_9ACTN</name>
<dbReference type="Pfam" id="PF26526">
    <property type="entry name" value="DUF8175"/>
    <property type="match status" value="1"/>
</dbReference>
<evidence type="ECO:0000313" key="4">
    <source>
        <dbReference type="Proteomes" id="UP000198765"/>
    </source>
</evidence>
<evidence type="ECO:0000259" key="2">
    <source>
        <dbReference type="Pfam" id="PF26526"/>
    </source>
</evidence>